<dbReference type="Pfam" id="PF00701">
    <property type="entry name" value="DHDPS"/>
    <property type="match status" value="1"/>
</dbReference>
<evidence type="ECO:0000256" key="6">
    <source>
        <dbReference type="ARBA" id="ARBA00022605"/>
    </source>
</evidence>
<evidence type="ECO:0000256" key="14">
    <source>
        <dbReference type="PIRSR" id="PIRSR001365-1"/>
    </source>
</evidence>
<dbReference type="PRINTS" id="PR00146">
    <property type="entry name" value="DHPICSNTHASE"/>
</dbReference>
<dbReference type="AlphaFoldDB" id="A0A2M9X988"/>
<keyword evidence="10 12" id="KW-0704">Schiff base</keyword>
<dbReference type="UniPathway" id="UPA00034">
    <property type="reaction ID" value="UER00017"/>
</dbReference>
<dbReference type="InterPro" id="IPR020625">
    <property type="entry name" value="Schiff_base-form_aldolases_AS"/>
</dbReference>
<keyword evidence="5 12" id="KW-0963">Cytoplasm</keyword>
<dbReference type="PANTHER" id="PTHR12128:SF66">
    <property type="entry name" value="4-HYDROXY-2-OXOGLUTARATE ALDOLASE, MITOCHONDRIAL"/>
    <property type="match status" value="1"/>
</dbReference>
<evidence type="ECO:0000313" key="16">
    <source>
        <dbReference type="EMBL" id="PJZ24261.1"/>
    </source>
</evidence>
<dbReference type="PROSITE" id="PS00665">
    <property type="entry name" value="DHDPS_1"/>
    <property type="match status" value="1"/>
</dbReference>
<comment type="subcellular location">
    <subcellularLocation>
        <location evidence="12">Cytoplasm</location>
    </subcellularLocation>
</comment>
<protein>
    <recommendedName>
        <fullName evidence="4 12">4-hydroxy-tetrahydrodipicolinate synthase</fullName>
        <shortName evidence="12">HTPA synthase</shortName>
        <ecNumber evidence="4 12">4.3.3.7</ecNumber>
    </recommendedName>
</protein>
<sequence>MFQGVFTAIITPFRNGKIDYDSYFSLLDKQIQARVSGVVPCGTTGESPTLSHEEHAELIRETVKHVKKRVLVVAGTGSNSTREAVELTEAACKDGVDGILQVNPYYNKPTQEGLYLHFKEIADHSSVPVMLYNIPGRTSVNLLPETVLRLSEHPKIRSMKEATGDLGQMSKLISLVGDKMTVLSGDDNLTLPLLSLGGKGVVSVISNLFPESLVKLVESFQKGDLSSAQKIHYDFVELFALAFIETNPIPIKAVMSWNGFCSGEIRLPMTSLSAGAGADRLKKTVSDLLAKGYK</sequence>
<dbReference type="PROSITE" id="PS00666">
    <property type="entry name" value="DHDPS_2"/>
    <property type="match status" value="1"/>
</dbReference>
<dbReference type="GO" id="GO:0005829">
    <property type="term" value="C:cytosol"/>
    <property type="evidence" value="ECO:0007669"/>
    <property type="project" value="TreeGrafter"/>
</dbReference>
<evidence type="ECO:0000256" key="9">
    <source>
        <dbReference type="ARBA" id="ARBA00023239"/>
    </source>
</evidence>
<keyword evidence="6 12" id="KW-0028">Amino-acid biosynthesis</keyword>
<accession>A0A2M9X988</accession>
<dbReference type="InterPro" id="IPR020624">
    <property type="entry name" value="Schiff_base-form_aldolases_CS"/>
</dbReference>
<comment type="caution">
    <text evidence="16">The sequence shown here is derived from an EMBL/GenBank/DDBJ whole genome shotgun (WGS) entry which is preliminary data.</text>
</comment>
<feature type="binding site" evidence="12 15">
    <location>
        <position position="202"/>
    </location>
    <ligand>
        <name>pyruvate</name>
        <dbReference type="ChEBI" id="CHEBI:15361"/>
    </ligand>
</feature>
<keyword evidence="8 12" id="KW-0457">Lysine biosynthesis</keyword>
<comment type="subunit">
    <text evidence="12">Homotetramer; dimer of dimers.</text>
</comment>
<dbReference type="SMART" id="SM01130">
    <property type="entry name" value="DHDPS"/>
    <property type="match status" value="1"/>
</dbReference>
<dbReference type="InterPro" id="IPR013785">
    <property type="entry name" value="Aldolase_TIM"/>
</dbReference>
<dbReference type="CDD" id="cd00950">
    <property type="entry name" value="DHDPS"/>
    <property type="match status" value="1"/>
</dbReference>
<evidence type="ECO:0000256" key="11">
    <source>
        <dbReference type="ARBA" id="ARBA00047836"/>
    </source>
</evidence>
<evidence type="ECO:0000256" key="4">
    <source>
        <dbReference type="ARBA" id="ARBA00012086"/>
    </source>
</evidence>
<keyword evidence="7 12" id="KW-0220">Diaminopimelate biosynthesis</keyword>
<comment type="caution">
    <text evidence="12">Was originally thought to be a dihydrodipicolinate synthase (DHDPS), catalyzing the condensation of (S)-aspartate-beta-semialdehyde [(S)-ASA] and pyruvate to dihydrodipicolinate (DHDP). However, it was shown in E.coli that the product of the enzymatic reaction is not dihydrodipicolinate but in fact (4S)-4-hydroxy-2,3,4,5-tetrahydro-(2S)-dipicolinic acid (HTPA), and that the consecutive dehydration reaction leading to DHDP is not spontaneous but catalyzed by DapB.</text>
</comment>
<feature type="active site" description="Proton donor/acceptor" evidence="12 14">
    <location>
        <position position="132"/>
    </location>
</feature>
<dbReference type="Gene3D" id="3.20.20.70">
    <property type="entry name" value="Aldolase class I"/>
    <property type="match status" value="1"/>
</dbReference>
<feature type="site" description="Part of a proton relay during catalysis" evidence="12">
    <location>
        <position position="106"/>
    </location>
</feature>
<dbReference type="PIRSF" id="PIRSF001365">
    <property type="entry name" value="DHDPS"/>
    <property type="match status" value="1"/>
</dbReference>
<evidence type="ECO:0000256" key="10">
    <source>
        <dbReference type="ARBA" id="ARBA00023270"/>
    </source>
</evidence>
<evidence type="ECO:0000256" key="5">
    <source>
        <dbReference type="ARBA" id="ARBA00022490"/>
    </source>
</evidence>
<evidence type="ECO:0000256" key="13">
    <source>
        <dbReference type="PIRNR" id="PIRNR001365"/>
    </source>
</evidence>
<evidence type="ECO:0000256" key="8">
    <source>
        <dbReference type="ARBA" id="ARBA00023154"/>
    </source>
</evidence>
<dbReference type="InterPro" id="IPR005263">
    <property type="entry name" value="DapA"/>
</dbReference>
<dbReference type="PANTHER" id="PTHR12128">
    <property type="entry name" value="DIHYDRODIPICOLINATE SYNTHASE"/>
    <property type="match status" value="1"/>
</dbReference>
<evidence type="ECO:0000256" key="7">
    <source>
        <dbReference type="ARBA" id="ARBA00022915"/>
    </source>
</evidence>
<evidence type="ECO:0000256" key="2">
    <source>
        <dbReference type="ARBA" id="ARBA00005120"/>
    </source>
</evidence>
<dbReference type="GO" id="GO:0009089">
    <property type="term" value="P:lysine biosynthetic process via diaminopimelate"/>
    <property type="evidence" value="ECO:0007669"/>
    <property type="project" value="UniProtKB-UniRule"/>
</dbReference>
<evidence type="ECO:0000256" key="12">
    <source>
        <dbReference type="HAMAP-Rule" id="MF_00418"/>
    </source>
</evidence>
<dbReference type="SUPFAM" id="SSF51569">
    <property type="entry name" value="Aldolase"/>
    <property type="match status" value="1"/>
</dbReference>
<gene>
    <name evidence="12" type="primary">dapA</name>
    <name evidence="16" type="ORF">CH357_16450</name>
</gene>
<name>A0A2M9X988_9LEPT</name>
<evidence type="ECO:0000256" key="1">
    <source>
        <dbReference type="ARBA" id="ARBA00003294"/>
    </source>
</evidence>
<dbReference type="Proteomes" id="UP000232196">
    <property type="component" value="Unassembled WGS sequence"/>
</dbReference>
<comment type="pathway">
    <text evidence="2 12">Amino-acid biosynthesis; L-lysine biosynthesis via DAP pathway; (S)-tetrahydrodipicolinate from L-aspartate: step 3/4.</text>
</comment>
<evidence type="ECO:0000256" key="3">
    <source>
        <dbReference type="ARBA" id="ARBA00007592"/>
    </source>
</evidence>
<dbReference type="OrthoDB" id="9782828at2"/>
<dbReference type="InterPro" id="IPR002220">
    <property type="entry name" value="DapA-like"/>
</dbReference>
<dbReference type="GO" id="GO:0019877">
    <property type="term" value="P:diaminopimelate biosynthetic process"/>
    <property type="evidence" value="ECO:0007669"/>
    <property type="project" value="UniProtKB-UniRule"/>
</dbReference>
<keyword evidence="17" id="KW-1185">Reference proteome</keyword>
<organism evidence="16 17">
    <name type="scientific">Leptospira hartskeerlii</name>
    <dbReference type="NCBI Taxonomy" id="2023177"/>
    <lineage>
        <taxon>Bacteria</taxon>
        <taxon>Pseudomonadati</taxon>
        <taxon>Spirochaetota</taxon>
        <taxon>Spirochaetia</taxon>
        <taxon>Leptospirales</taxon>
        <taxon>Leptospiraceae</taxon>
        <taxon>Leptospira</taxon>
    </lineage>
</organism>
<dbReference type="GO" id="GO:0008840">
    <property type="term" value="F:4-hydroxy-tetrahydrodipicolinate synthase activity"/>
    <property type="evidence" value="ECO:0007669"/>
    <property type="project" value="UniProtKB-UniRule"/>
</dbReference>
<comment type="catalytic activity">
    <reaction evidence="11 12">
        <text>L-aspartate 4-semialdehyde + pyruvate = (2S,4S)-4-hydroxy-2,3,4,5-tetrahydrodipicolinate + H2O + H(+)</text>
        <dbReference type="Rhea" id="RHEA:34171"/>
        <dbReference type="ChEBI" id="CHEBI:15361"/>
        <dbReference type="ChEBI" id="CHEBI:15377"/>
        <dbReference type="ChEBI" id="CHEBI:15378"/>
        <dbReference type="ChEBI" id="CHEBI:67139"/>
        <dbReference type="ChEBI" id="CHEBI:537519"/>
        <dbReference type="EC" id="4.3.3.7"/>
    </reaction>
</comment>
<dbReference type="EC" id="4.3.3.7" evidence="4 12"/>
<comment type="similarity">
    <text evidence="3 12 13">Belongs to the DapA family.</text>
</comment>
<dbReference type="RefSeq" id="WP_100707859.1">
    <property type="nucleotide sequence ID" value="NZ_NPDL01000009.1"/>
</dbReference>
<feature type="binding site" evidence="12 15">
    <location>
        <position position="44"/>
    </location>
    <ligand>
        <name>pyruvate</name>
        <dbReference type="ChEBI" id="CHEBI:15361"/>
    </ligand>
</feature>
<dbReference type="NCBIfam" id="TIGR00674">
    <property type="entry name" value="dapA"/>
    <property type="match status" value="1"/>
</dbReference>
<dbReference type="HAMAP" id="MF_00418">
    <property type="entry name" value="DapA"/>
    <property type="match status" value="1"/>
</dbReference>
<feature type="active site" description="Schiff-base intermediate with substrate" evidence="12 14">
    <location>
        <position position="160"/>
    </location>
</feature>
<reference evidence="16 17" key="1">
    <citation type="submission" date="2017-07" db="EMBL/GenBank/DDBJ databases">
        <title>Leptospira spp. isolated from tropical soils.</title>
        <authorList>
            <person name="Thibeaux R."/>
            <person name="Iraola G."/>
            <person name="Ferres I."/>
            <person name="Bierque E."/>
            <person name="Girault D."/>
            <person name="Soupe-Gilbert M.-E."/>
            <person name="Picardeau M."/>
            <person name="Goarant C."/>
        </authorList>
    </citation>
    <scope>NUCLEOTIDE SEQUENCE [LARGE SCALE GENOMIC DNA]</scope>
    <source>
        <strain evidence="16 17">MCA1-C-A1</strain>
    </source>
</reference>
<evidence type="ECO:0000256" key="15">
    <source>
        <dbReference type="PIRSR" id="PIRSR001365-2"/>
    </source>
</evidence>
<keyword evidence="9 12" id="KW-0456">Lyase</keyword>
<proteinExistence type="inferred from homology"/>
<dbReference type="EMBL" id="NPDN01000009">
    <property type="protein sequence ID" value="PJZ24261.1"/>
    <property type="molecule type" value="Genomic_DNA"/>
</dbReference>
<comment type="function">
    <text evidence="1 12">Catalyzes the condensation of (S)-aspartate-beta-semialdehyde [(S)-ASA] and pyruvate to 4-hydroxy-tetrahydrodipicolinate (HTPA).</text>
</comment>
<evidence type="ECO:0000313" key="17">
    <source>
        <dbReference type="Proteomes" id="UP000232196"/>
    </source>
</evidence>
<feature type="site" description="Part of a proton relay during catalysis" evidence="12">
    <location>
        <position position="43"/>
    </location>
</feature>